<gene>
    <name evidence="1" type="ORF">PIB30_100435</name>
</gene>
<evidence type="ECO:0000313" key="2">
    <source>
        <dbReference type="Proteomes" id="UP001341840"/>
    </source>
</evidence>
<keyword evidence="2" id="KW-1185">Reference proteome</keyword>
<dbReference type="EMBL" id="JASCZI010002804">
    <property type="protein sequence ID" value="MED6116448.1"/>
    <property type="molecule type" value="Genomic_DNA"/>
</dbReference>
<reference evidence="1 2" key="1">
    <citation type="journal article" date="2023" name="Plants (Basel)">
        <title>Bridging the Gap: Combining Genomics and Transcriptomics Approaches to Understand Stylosanthes scabra, an Orphan Legume from the Brazilian Caatinga.</title>
        <authorList>
            <person name="Ferreira-Neto J.R.C."/>
            <person name="da Silva M.D."/>
            <person name="Binneck E."/>
            <person name="de Melo N.F."/>
            <person name="da Silva R.H."/>
            <person name="de Melo A.L.T.M."/>
            <person name="Pandolfi V."/>
            <person name="Bustamante F.O."/>
            <person name="Brasileiro-Vidal A.C."/>
            <person name="Benko-Iseppon A.M."/>
        </authorList>
    </citation>
    <scope>NUCLEOTIDE SEQUENCE [LARGE SCALE GENOMIC DNA]</scope>
    <source>
        <tissue evidence="1">Leaves</tissue>
    </source>
</reference>
<accession>A0ABU6QXG2</accession>
<proteinExistence type="predicted"/>
<sequence>FYAYAWALKLGGESGSRWSMSKRELEHELSLNRVAFHAYAWAFHAYAWMDDARRQAEELVGVGSA</sequence>
<comment type="caution">
    <text evidence="1">The sequence shown here is derived from an EMBL/GenBank/DDBJ whole genome shotgun (WGS) entry which is preliminary data.</text>
</comment>
<name>A0ABU6QXG2_9FABA</name>
<organism evidence="1 2">
    <name type="scientific">Stylosanthes scabra</name>
    <dbReference type="NCBI Taxonomy" id="79078"/>
    <lineage>
        <taxon>Eukaryota</taxon>
        <taxon>Viridiplantae</taxon>
        <taxon>Streptophyta</taxon>
        <taxon>Embryophyta</taxon>
        <taxon>Tracheophyta</taxon>
        <taxon>Spermatophyta</taxon>
        <taxon>Magnoliopsida</taxon>
        <taxon>eudicotyledons</taxon>
        <taxon>Gunneridae</taxon>
        <taxon>Pentapetalae</taxon>
        <taxon>rosids</taxon>
        <taxon>fabids</taxon>
        <taxon>Fabales</taxon>
        <taxon>Fabaceae</taxon>
        <taxon>Papilionoideae</taxon>
        <taxon>50 kb inversion clade</taxon>
        <taxon>dalbergioids sensu lato</taxon>
        <taxon>Dalbergieae</taxon>
        <taxon>Pterocarpus clade</taxon>
        <taxon>Stylosanthes</taxon>
    </lineage>
</organism>
<evidence type="ECO:0000313" key="1">
    <source>
        <dbReference type="EMBL" id="MED6116448.1"/>
    </source>
</evidence>
<feature type="non-terminal residue" evidence="1">
    <location>
        <position position="1"/>
    </location>
</feature>
<protein>
    <submittedName>
        <fullName evidence="1">Uncharacterized protein</fullName>
    </submittedName>
</protein>
<dbReference type="Proteomes" id="UP001341840">
    <property type="component" value="Unassembled WGS sequence"/>
</dbReference>